<feature type="region of interest" description="Disordered" evidence="1">
    <location>
        <begin position="171"/>
        <end position="195"/>
    </location>
</feature>
<sequence length="237" mass="26186">MLNHFHSKVCILGRACHFFFLSEQAMLDDSVNASLLTRAIRPIAAMHAVSSVMQHSTAQWWIERTEGVRPNLFIIISLMPRRTLSLPGCLHPVCTSLTQSFPVPPPTCAPPSCERRREGIRGVLGSVDGNARRSSSMDPTARTRVTRLSYTGAGRRPAFYVRRTRCTSHLGCRPRSPTLPPTRHSSTTARCSSAHGRAVRAPRLGVMEGTCSLECECERRVDGHSTRFSQTGESAMI</sequence>
<comment type="caution">
    <text evidence="2">The sequence shown here is derived from an EMBL/GenBank/DDBJ whole genome shotgun (WGS) entry which is preliminary data.</text>
</comment>
<protein>
    <submittedName>
        <fullName evidence="2">Uncharacterized protein</fullName>
    </submittedName>
</protein>
<dbReference type="EMBL" id="JARJCM010000120">
    <property type="protein sequence ID" value="KAJ7027698.1"/>
    <property type="molecule type" value="Genomic_DNA"/>
</dbReference>
<name>A0AAD6WUE7_9AGAR</name>
<evidence type="ECO:0000256" key="1">
    <source>
        <dbReference type="SAM" id="MobiDB-lite"/>
    </source>
</evidence>
<organism evidence="2 3">
    <name type="scientific">Mycena alexandri</name>
    <dbReference type="NCBI Taxonomy" id="1745969"/>
    <lineage>
        <taxon>Eukaryota</taxon>
        <taxon>Fungi</taxon>
        <taxon>Dikarya</taxon>
        <taxon>Basidiomycota</taxon>
        <taxon>Agaricomycotina</taxon>
        <taxon>Agaricomycetes</taxon>
        <taxon>Agaricomycetidae</taxon>
        <taxon>Agaricales</taxon>
        <taxon>Marasmiineae</taxon>
        <taxon>Mycenaceae</taxon>
        <taxon>Mycena</taxon>
    </lineage>
</organism>
<dbReference type="Proteomes" id="UP001218188">
    <property type="component" value="Unassembled WGS sequence"/>
</dbReference>
<reference evidence="2" key="1">
    <citation type="submission" date="2023-03" db="EMBL/GenBank/DDBJ databases">
        <title>Massive genome expansion in bonnet fungi (Mycena s.s.) driven by repeated elements and novel gene families across ecological guilds.</title>
        <authorList>
            <consortium name="Lawrence Berkeley National Laboratory"/>
            <person name="Harder C.B."/>
            <person name="Miyauchi S."/>
            <person name="Viragh M."/>
            <person name="Kuo A."/>
            <person name="Thoen E."/>
            <person name="Andreopoulos B."/>
            <person name="Lu D."/>
            <person name="Skrede I."/>
            <person name="Drula E."/>
            <person name="Henrissat B."/>
            <person name="Morin E."/>
            <person name="Kohler A."/>
            <person name="Barry K."/>
            <person name="LaButti K."/>
            <person name="Morin E."/>
            <person name="Salamov A."/>
            <person name="Lipzen A."/>
            <person name="Mereny Z."/>
            <person name="Hegedus B."/>
            <person name="Baldrian P."/>
            <person name="Stursova M."/>
            <person name="Weitz H."/>
            <person name="Taylor A."/>
            <person name="Grigoriev I.V."/>
            <person name="Nagy L.G."/>
            <person name="Martin F."/>
            <person name="Kauserud H."/>
        </authorList>
    </citation>
    <scope>NUCLEOTIDE SEQUENCE</scope>
    <source>
        <strain evidence="2">CBHHK200</strain>
    </source>
</reference>
<proteinExistence type="predicted"/>
<keyword evidence="3" id="KW-1185">Reference proteome</keyword>
<evidence type="ECO:0000313" key="3">
    <source>
        <dbReference type="Proteomes" id="UP001218188"/>
    </source>
</evidence>
<dbReference type="AlphaFoldDB" id="A0AAD6WUE7"/>
<accession>A0AAD6WUE7</accession>
<evidence type="ECO:0000313" key="2">
    <source>
        <dbReference type="EMBL" id="KAJ7027698.1"/>
    </source>
</evidence>
<gene>
    <name evidence="2" type="ORF">C8F04DRAFT_1399357</name>
</gene>